<keyword evidence="2" id="KW-1185">Reference proteome</keyword>
<dbReference type="RefSeq" id="WP_114208706.1">
    <property type="nucleotide sequence ID" value="NZ_CP030840.1"/>
</dbReference>
<organism evidence="1 2">
    <name type="scientific">Acidisarcina polymorpha</name>
    <dbReference type="NCBI Taxonomy" id="2211140"/>
    <lineage>
        <taxon>Bacteria</taxon>
        <taxon>Pseudomonadati</taxon>
        <taxon>Acidobacteriota</taxon>
        <taxon>Terriglobia</taxon>
        <taxon>Terriglobales</taxon>
        <taxon>Acidobacteriaceae</taxon>
        <taxon>Acidisarcina</taxon>
    </lineage>
</organism>
<gene>
    <name evidence="1" type="ORF">ACPOL_4523</name>
</gene>
<name>A0A2Z5G556_9BACT</name>
<dbReference type="Proteomes" id="UP000253606">
    <property type="component" value="Chromosome"/>
</dbReference>
<dbReference type="EMBL" id="CP030840">
    <property type="protein sequence ID" value="AXC13795.1"/>
    <property type="molecule type" value="Genomic_DNA"/>
</dbReference>
<dbReference type="AlphaFoldDB" id="A0A2Z5G556"/>
<reference evidence="1 2" key="1">
    <citation type="journal article" date="2018" name="Front. Microbiol.">
        <title>Hydrolytic Capabilities as a Key to Environmental Success: Chitinolytic and Cellulolytic Acidobacteria From Acidic Sub-arctic Soils and Boreal Peatlands.</title>
        <authorList>
            <person name="Belova S.E."/>
            <person name="Ravin N.V."/>
            <person name="Pankratov T.A."/>
            <person name="Rakitin A.L."/>
            <person name="Ivanova A.A."/>
            <person name="Beletsky A.V."/>
            <person name="Mardanov A.V."/>
            <person name="Sinninghe Damste J.S."/>
            <person name="Dedysh S.N."/>
        </authorList>
    </citation>
    <scope>NUCLEOTIDE SEQUENCE [LARGE SCALE GENOMIC DNA]</scope>
    <source>
        <strain evidence="1 2">SBC82</strain>
    </source>
</reference>
<evidence type="ECO:0000313" key="1">
    <source>
        <dbReference type="EMBL" id="AXC13795.1"/>
    </source>
</evidence>
<dbReference type="KEGG" id="abas:ACPOL_4523"/>
<dbReference type="CDD" id="cd00085">
    <property type="entry name" value="HNHc"/>
    <property type="match status" value="1"/>
</dbReference>
<evidence type="ECO:0008006" key="3">
    <source>
        <dbReference type="Google" id="ProtNLM"/>
    </source>
</evidence>
<protein>
    <recommendedName>
        <fullName evidence="3">HNH endonuclease</fullName>
    </recommendedName>
</protein>
<evidence type="ECO:0000313" key="2">
    <source>
        <dbReference type="Proteomes" id="UP000253606"/>
    </source>
</evidence>
<accession>A0A2Z5G556</accession>
<dbReference type="OrthoDB" id="9779761at2"/>
<sequence>MKKGTQRAMHCRCGNPKILAVGLCATCYTLKRQDEEYFGGLREAVLKRDGHRCRVCGKPGGRKRSLAVHHRIAGKSELDLMITLCLAHHAMVTRTLVLLEDWPKLLRVLWREQHPEAHEQTALDFRVLGPAAEQSELLEPPRSIVWNYKR</sequence>
<dbReference type="InterPro" id="IPR003615">
    <property type="entry name" value="HNH_nuc"/>
</dbReference>
<proteinExistence type="predicted"/>